<dbReference type="EMBL" id="QGNW01000067">
    <property type="protein sequence ID" value="RVX03093.1"/>
    <property type="molecule type" value="Genomic_DNA"/>
</dbReference>
<dbReference type="PANTHER" id="PTHR33644">
    <property type="entry name" value="U-BOX DOMAIN-CONTAINING PROTEIN 62-RELATED"/>
    <property type="match status" value="1"/>
</dbReference>
<comment type="caution">
    <text evidence="3">The sequence shown here is derived from an EMBL/GenBank/DDBJ whole genome shotgun (WGS) entry which is preliminary data.</text>
</comment>
<feature type="region of interest" description="Disordered" evidence="1">
    <location>
        <begin position="184"/>
        <end position="215"/>
    </location>
</feature>
<dbReference type="Proteomes" id="UP000288805">
    <property type="component" value="Unassembled WGS sequence"/>
</dbReference>
<evidence type="ECO:0000313" key="3">
    <source>
        <dbReference type="EMBL" id="RVX03093.1"/>
    </source>
</evidence>
<feature type="compositionally biased region" description="Acidic residues" evidence="1">
    <location>
        <begin position="106"/>
        <end position="130"/>
    </location>
</feature>
<accession>A0A438J2A5</accession>
<organism evidence="3 4">
    <name type="scientific">Vitis vinifera</name>
    <name type="common">Grape</name>
    <dbReference type="NCBI Taxonomy" id="29760"/>
    <lineage>
        <taxon>Eukaryota</taxon>
        <taxon>Viridiplantae</taxon>
        <taxon>Streptophyta</taxon>
        <taxon>Embryophyta</taxon>
        <taxon>Tracheophyta</taxon>
        <taxon>Spermatophyta</taxon>
        <taxon>Magnoliopsida</taxon>
        <taxon>eudicotyledons</taxon>
        <taxon>Gunneridae</taxon>
        <taxon>Pentapetalae</taxon>
        <taxon>rosids</taxon>
        <taxon>Vitales</taxon>
        <taxon>Vitaceae</taxon>
        <taxon>Viteae</taxon>
        <taxon>Vitis</taxon>
    </lineage>
</organism>
<evidence type="ECO:0000259" key="2">
    <source>
        <dbReference type="Pfam" id="PF23112"/>
    </source>
</evidence>
<feature type="compositionally biased region" description="Low complexity" evidence="1">
    <location>
        <begin position="142"/>
        <end position="152"/>
    </location>
</feature>
<proteinExistence type="predicted"/>
<evidence type="ECO:0000256" key="1">
    <source>
        <dbReference type="SAM" id="MobiDB-lite"/>
    </source>
</evidence>
<dbReference type="PANTHER" id="PTHR33644:SF5">
    <property type="entry name" value="U-BOX DOMAIN-CONTAINING PROTEIN 62"/>
    <property type="match status" value="1"/>
</dbReference>
<gene>
    <name evidence="3" type="primary">PUB62_0</name>
    <name evidence="3" type="ORF">CK203_016620</name>
</gene>
<feature type="compositionally biased region" description="Basic and acidic residues" evidence="1">
    <location>
        <begin position="71"/>
        <end position="89"/>
    </location>
</feature>
<evidence type="ECO:0000313" key="4">
    <source>
        <dbReference type="Proteomes" id="UP000288805"/>
    </source>
</evidence>
<reference evidence="3 4" key="1">
    <citation type="journal article" date="2018" name="PLoS Genet.">
        <title>Population sequencing reveals clonal diversity and ancestral inbreeding in the grapevine cultivar Chardonnay.</title>
        <authorList>
            <person name="Roach M.J."/>
            <person name="Johnson D.L."/>
            <person name="Bohlmann J."/>
            <person name="van Vuuren H.J."/>
            <person name="Jones S.J."/>
            <person name="Pretorius I.S."/>
            <person name="Schmidt S.A."/>
            <person name="Borneman A.R."/>
        </authorList>
    </citation>
    <scope>NUCLEOTIDE SEQUENCE [LARGE SCALE GENOMIC DNA]</scope>
    <source>
        <strain evidence="4">cv. Chardonnay</strain>
        <tissue evidence="3">Leaf</tissue>
    </source>
</reference>
<protein>
    <submittedName>
        <fullName evidence="3">U-box domain-containing protein 62</fullName>
    </submittedName>
</protein>
<feature type="domain" description="PUB 62/63 C-terminal" evidence="2">
    <location>
        <begin position="424"/>
        <end position="482"/>
    </location>
</feature>
<dbReference type="AlphaFoldDB" id="A0A438J2A5"/>
<feature type="region of interest" description="Disordered" evidence="1">
    <location>
        <begin position="71"/>
        <end position="171"/>
    </location>
</feature>
<name>A0A438J2A5_VITVI</name>
<feature type="compositionally biased region" description="Polar residues" evidence="1">
    <location>
        <begin position="92"/>
        <end position="101"/>
    </location>
</feature>
<dbReference type="Pfam" id="PF23112">
    <property type="entry name" value="PUB62-63_C"/>
    <property type="match status" value="1"/>
</dbReference>
<dbReference type="InterPro" id="IPR057649">
    <property type="entry name" value="PUB62-63_C"/>
</dbReference>
<sequence length="501" mass="54923">MASEEVGFVPPQRLENGLNSQLVFQDEALRFNCGAPQRRVGDPGPKTRELSSFIDEKMFCVERDRYFHPQGGEFRRSIYGDAPPERPDGRNWNGNGNTPTPSGEGSEGEEDDDEEEEDDDDEVDEGDGEVEGLVAVDDANKSNNHSSGSLHSSADKIGNGKAKDHSSFGSNRDVLMKDGAIVQSTNSARASPKPDGDMYYSQFLQGPEGSAPGQKELAVENGCGFSGRKDVSLSTESGESLKAILSDSLTGALMDDAMILPCGHSFGGGGMQHVIKMCKVCGVPSCSDLETDERENVSVIANWTVLFTLHVRRSSLRKMKCGPVLNAIGKSLLFICAECVYLDSSQKQCATCMKISKACSTCSQPFSEDSVQPNLSLRAAVQAFRREEELQVYRTSKRRRERSDQDKCSYGDSTLMDTPRGRGVQFPFAVTDRVIIKGNKRTPQRFVGREAVVTTQCLNGWYVVKTLDNAESVKLQYRSLAKVPDNPSSKPMLSKMTPNWL</sequence>